<keyword evidence="1 3" id="KW-0479">Metal-binding</keyword>
<dbReference type="NCBIfam" id="TIGR00010">
    <property type="entry name" value="YchF/TatD family DNA exonuclease"/>
    <property type="match status" value="1"/>
</dbReference>
<dbReference type="PIRSF" id="PIRSF005902">
    <property type="entry name" value="DNase_TatD"/>
    <property type="match status" value="1"/>
</dbReference>
<dbReference type="PANTHER" id="PTHR46124:SF2">
    <property type="entry name" value="D-AMINOACYL-TRNA DEACYLASE"/>
    <property type="match status" value="1"/>
</dbReference>
<accession>F2NK82</accession>
<keyword evidence="2 4" id="KW-0378">Hydrolase</keyword>
<dbReference type="EMBL" id="CP002630">
    <property type="protein sequence ID" value="AEB12053.1"/>
    <property type="molecule type" value="Genomic_DNA"/>
</dbReference>
<dbReference type="CDD" id="cd01310">
    <property type="entry name" value="TatD_DNAse"/>
    <property type="match status" value="1"/>
</dbReference>
<keyword evidence="5" id="KW-1185">Reference proteome</keyword>
<dbReference type="InterPro" id="IPR001130">
    <property type="entry name" value="TatD-like"/>
</dbReference>
<sequence>MTDTHAHLDWLEDPEAAIESAAHFRAILTVGTNPERSERNLRIAERYPNVYVAVGLHPTEAEAFDEDVRVRLRELSQHPKVRAIGESGLDYYWDAASSEKQYQALDFQAELAEERGVPLVFHVRSKKGEDQAERELVAWLAFNRPKRFVLHAFGGHPELVRVGLELGGAFSFAGNLTYKKNEALREAARALPEDRILVETDSPFLPPQPKRGQKNQPAYVRYTLETLAAARGETLEALERVTDENAERVFNWEGQA</sequence>
<dbReference type="GO" id="GO:0046872">
    <property type="term" value="F:metal ion binding"/>
    <property type="evidence" value="ECO:0007669"/>
    <property type="project" value="UniProtKB-KW"/>
</dbReference>
<organism evidence="4 5">
    <name type="scientific">Marinithermus hydrothermalis (strain DSM 14884 / JCM 11576 / T1)</name>
    <dbReference type="NCBI Taxonomy" id="869210"/>
    <lineage>
        <taxon>Bacteria</taxon>
        <taxon>Thermotogati</taxon>
        <taxon>Deinococcota</taxon>
        <taxon>Deinococci</taxon>
        <taxon>Thermales</taxon>
        <taxon>Thermaceae</taxon>
        <taxon>Marinithermus</taxon>
    </lineage>
</organism>
<feature type="binding site" evidence="3">
    <location>
        <position position="5"/>
    </location>
    <ligand>
        <name>a divalent metal cation</name>
        <dbReference type="ChEBI" id="CHEBI:60240"/>
        <label>1</label>
    </ligand>
</feature>
<feature type="binding site" evidence="3">
    <location>
        <position position="122"/>
    </location>
    <ligand>
        <name>a divalent metal cation</name>
        <dbReference type="ChEBI" id="CHEBI:60240"/>
        <label>2</label>
    </ligand>
</feature>
<feature type="binding site" evidence="3">
    <location>
        <position position="86"/>
    </location>
    <ligand>
        <name>a divalent metal cation</name>
        <dbReference type="ChEBI" id="CHEBI:60240"/>
        <label>1</label>
    </ligand>
</feature>
<dbReference type="Pfam" id="PF01026">
    <property type="entry name" value="TatD_DNase"/>
    <property type="match status" value="1"/>
</dbReference>
<feature type="binding site" evidence="3">
    <location>
        <position position="151"/>
    </location>
    <ligand>
        <name>a divalent metal cation</name>
        <dbReference type="ChEBI" id="CHEBI:60240"/>
        <label>2</label>
    </ligand>
</feature>
<dbReference type="HOGENOM" id="CLU_031506_4_0_0"/>
<gene>
    <name evidence="4" type="ordered locus">Marky_1316</name>
</gene>
<dbReference type="FunFam" id="3.20.20.140:FF:000005">
    <property type="entry name" value="TatD family hydrolase"/>
    <property type="match status" value="1"/>
</dbReference>
<evidence type="ECO:0000256" key="3">
    <source>
        <dbReference type="PIRSR" id="PIRSR005902-1"/>
    </source>
</evidence>
<dbReference type="InterPro" id="IPR015991">
    <property type="entry name" value="TatD/YcfH-like"/>
</dbReference>
<dbReference type="KEGG" id="mhd:Marky_1316"/>
<dbReference type="AlphaFoldDB" id="F2NK82"/>
<dbReference type="STRING" id="869210.Marky_1316"/>
<dbReference type="GO" id="GO:0005829">
    <property type="term" value="C:cytosol"/>
    <property type="evidence" value="ECO:0007669"/>
    <property type="project" value="TreeGrafter"/>
</dbReference>
<dbReference type="GO" id="GO:0016788">
    <property type="term" value="F:hydrolase activity, acting on ester bonds"/>
    <property type="evidence" value="ECO:0007669"/>
    <property type="project" value="InterPro"/>
</dbReference>
<feature type="binding site" evidence="3">
    <location>
        <position position="7"/>
    </location>
    <ligand>
        <name>a divalent metal cation</name>
        <dbReference type="ChEBI" id="CHEBI:60240"/>
        <label>1</label>
    </ligand>
</feature>
<dbReference type="RefSeq" id="WP_013704100.1">
    <property type="nucleotide sequence ID" value="NC_015387.1"/>
</dbReference>
<dbReference type="eggNOG" id="COG0084">
    <property type="taxonomic scope" value="Bacteria"/>
</dbReference>
<feature type="binding site" evidence="3">
    <location>
        <position position="201"/>
    </location>
    <ligand>
        <name>a divalent metal cation</name>
        <dbReference type="ChEBI" id="CHEBI:60240"/>
        <label>1</label>
    </ligand>
</feature>
<dbReference type="PANTHER" id="PTHR46124">
    <property type="entry name" value="D-AMINOACYL-TRNA DEACYLASE"/>
    <property type="match status" value="1"/>
</dbReference>
<dbReference type="InterPro" id="IPR032466">
    <property type="entry name" value="Metal_Hydrolase"/>
</dbReference>
<name>F2NK82_MARHT</name>
<dbReference type="Gene3D" id="3.20.20.140">
    <property type="entry name" value="Metal-dependent hydrolases"/>
    <property type="match status" value="1"/>
</dbReference>
<dbReference type="InterPro" id="IPR018228">
    <property type="entry name" value="DNase_TatD-rel_CS"/>
</dbReference>
<proteinExistence type="predicted"/>
<evidence type="ECO:0000256" key="2">
    <source>
        <dbReference type="ARBA" id="ARBA00022801"/>
    </source>
</evidence>
<evidence type="ECO:0000313" key="4">
    <source>
        <dbReference type="EMBL" id="AEB12053.1"/>
    </source>
</evidence>
<dbReference type="Proteomes" id="UP000007030">
    <property type="component" value="Chromosome"/>
</dbReference>
<dbReference type="GO" id="GO:0004536">
    <property type="term" value="F:DNA nuclease activity"/>
    <property type="evidence" value="ECO:0007669"/>
    <property type="project" value="InterPro"/>
</dbReference>
<dbReference type="SUPFAM" id="SSF51556">
    <property type="entry name" value="Metallo-dependent hydrolases"/>
    <property type="match status" value="1"/>
</dbReference>
<reference evidence="4 5" key="1">
    <citation type="journal article" date="2012" name="Stand. Genomic Sci.">
        <title>Complete genome sequence of the aerobic, heterotroph Marinithermus hydrothermalis type strain (T1(T)) from a deep-sea hydrothermal vent chimney.</title>
        <authorList>
            <person name="Copeland A."/>
            <person name="Gu W."/>
            <person name="Yasawong M."/>
            <person name="Lapidus A."/>
            <person name="Lucas S."/>
            <person name="Deshpande S."/>
            <person name="Pagani I."/>
            <person name="Tapia R."/>
            <person name="Cheng J.F."/>
            <person name="Goodwin L.A."/>
            <person name="Pitluck S."/>
            <person name="Liolios K."/>
            <person name="Ivanova N."/>
            <person name="Mavromatis K."/>
            <person name="Mikhailova N."/>
            <person name="Pati A."/>
            <person name="Chen A."/>
            <person name="Palaniappan K."/>
            <person name="Land M."/>
            <person name="Pan C."/>
            <person name="Brambilla E.M."/>
            <person name="Rohde M."/>
            <person name="Tindall B.J."/>
            <person name="Sikorski J."/>
            <person name="Goker M."/>
            <person name="Detter J.C."/>
            <person name="Bristow J."/>
            <person name="Eisen J.A."/>
            <person name="Markowitz V."/>
            <person name="Hugenholtz P."/>
            <person name="Kyrpides N.C."/>
            <person name="Klenk H.P."/>
            <person name="Woyke T."/>
        </authorList>
    </citation>
    <scope>NUCLEOTIDE SEQUENCE [LARGE SCALE GENOMIC DNA]</scope>
    <source>
        <strain evidence="5">DSM 14884 / JCM 11576 / T1</strain>
    </source>
</reference>
<dbReference type="PROSITE" id="PS01091">
    <property type="entry name" value="TATD_3"/>
    <property type="match status" value="1"/>
</dbReference>
<protein>
    <submittedName>
        <fullName evidence="4">Hydrolase, TatD family</fullName>
    </submittedName>
</protein>
<evidence type="ECO:0000313" key="5">
    <source>
        <dbReference type="Proteomes" id="UP000007030"/>
    </source>
</evidence>
<evidence type="ECO:0000256" key="1">
    <source>
        <dbReference type="ARBA" id="ARBA00022723"/>
    </source>
</evidence>
<dbReference type="OrthoDB" id="9810005at2"/>